<gene>
    <name evidence="4" type="ORF">CORTU0001_0287</name>
</gene>
<dbReference type="EMBL" id="ACVP01000025">
    <property type="protein sequence ID" value="EET76818.1"/>
    <property type="molecule type" value="Genomic_DNA"/>
</dbReference>
<feature type="short sequence motif" description="GXSXG" evidence="2">
    <location>
        <begin position="40"/>
        <end position="44"/>
    </location>
</feature>
<evidence type="ECO:0000256" key="2">
    <source>
        <dbReference type="PROSITE-ProRule" id="PRU01161"/>
    </source>
</evidence>
<evidence type="ECO:0000313" key="5">
    <source>
        <dbReference type="Proteomes" id="UP000004384"/>
    </source>
</evidence>
<reference evidence="4 5" key="1">
    <citation type="submission" date="2009-06" db="EMBL/GenBank/DDBJ databases">
        <authorList>
            <person name="Dodson R."/>
            <person name="Sebastian Y."/>
            <person name="Madupu R."/>
            <person name="Durkin A.S."/>
            <person name="Torralba M."/>
            <person name="Methe B."/>
            <person name="Sutton G.G."/>
            <person name="Strausberg R.L."/>
            <person name="Nelson K.E."/>
        </authorList>
    </citation>
    <scope>NUCLEOTIDE SEQUENCE [LARGE SCALE GENOMIC DNA]</scope>
    <source>
        <strain evidence="4 5">SK141</strain>
    </source>
</reference>
<dbReference type="PROSITE" id="PS51635">
    <property type="entry name" value="PNPLA"/>
    <property type="match status" value="1"/>
</dbReference>
<dbReference type="SUPFAM" id="SSF52151">
    <property type="entry name" value="FabD/lysophospholipase-like"/>
    <property type="match status" value="1"/>
</dbReference>
<comment type="caution">
    <text evidence="2">Lacks conserved residue(s) required for the propagation of feature annotation.</text>
</comment>
<dbReference type="GO" id="GO:0016787">
    <property type="term" value="F:hydrolase activity"/>
    <property type="evidence" value="ECO:0007669"/>
    <property type="project" value="UniProtKB-UniRule"/>
</dbReference>
<evidence type="ECO:0000259" key="3">
    <source>
        <dbReference type="PROSITE" id="PS51635"/>
    </source>
</evidence>
<feature type="active site" description="Proton acceptor" evidence="2">
    <location>
        <position position="165"/>
    </location>
</feature>
<keyword evidence="2" id="KW-0378">Hydrolase</keyword>
<keyword evidence="1 2" id="KW-0443">Lipid metabolism</keyword>
<feature type="short sequence motif" description="DGA/G" evidence="2">
    <location>
        <begin position="165"/>
        <end position="167"/>
    </location>
</feature>
<accession>C6RB42</accession>
<dbReference type="InterPro" id="IPR045943">
    <property type="entry name" value="DUF6363"/>
</dbReference>
<sequence>MIDASNTALVIEGGGMRNSYTAACMVKLIEEGVNFGWVGGVSAGASHTVNYLARDARRAEESFTDFAQSPSFGGVGSLVRGTGYFNAEYIYERAADKDLPFDWQAYREHPADMVLAAARADTGESVYWTREDIHTPEDLFVRVRASSTLPLIMPMRVIDGAPYVDGALGSSGGITIAQAEEAGYEKFLFIGTKPRGYVRPEVARPAFVRRVFRRYPAIADALIARPALYNAAKDRLLELERQGRAQLFFPQDMQVASTERNVHKLRANYQAGKAQTYAEWPRWREFLLD</sequence>
<dbReference type="GO" id="GO:0016042">
    <property type="term" value="P:lipid catabolic process"/>
    <property type="evidence" value="ECO:0007669"/>
    <property type="project" value="UniProtKB-UniRule"/>
</dbReference>
<dbReference type="Gene3D" id="3.40.1090.10">
    <property type="entry name" value="Cytosolic phospholipase A2 catalytic domain"/>
    <property type="match status" value="2"/>
</dbReference>
<evidence type="ECO:0000313" key="4">
    <source>
        <dbReference type="EMBL" id="EET76818.1"/>
    </source>
</evidence>
<comment type="caution">
    <text evidence="4">The sequence shown here is derived from an EMBL/GenBank/DDBJ whole genome shotgun (WGS) entry which is preliminary data.</text>
</comment>
<dbReference type="Pfam" id="PF01734">
    <property type="entry name" value="Patatin"/>
    <property type="match status" value="1"/>
</dbReference>
<proteinExistence type="predicted"/>
<dbReference type="CDD" id="cd07208">
    <property type="entry name" value="Pat_hypo_Ecoli_yjju_like"/>
    <property type="match status" value="1"/>
</dbReference>
<dbReference type="RefSeq" id="WP_005329059.1">
    <property type="nucleotide sequence ID" value="NZ_ACVP01000025.1"/>
</dbReference>
<organism evidence="4 5">
    <name type="scientific">Corynebacterium tuberculostearicum SK141</name>
    <dbReference type="NCBI Taxonomy" id="553206"/>
    <lineage>
        <taxon>Bacteria</taxon>
        <taxon>Bacillati</taxon>
        <taxon>Actinomycetota</taxon>
        <taxon>Actinomycetes</taxon>
        <taxon>Mycobacteriales</taxon>
        <taxon>Corynebacteriaceae</taxon>
        <taxon>Corynebacterium</taxon>
    </lineage>
</organism>
<dbReference type="InterPro" id="IPR016035">
    <property type="entry name" value="Acyl_Trfase/lysoPLipase"/>
</dbReference>
<dbReference type="AlphaFoldDB" id="C6RB42"/>
<feature type="domain" description="PNPLA" evidence="3">
    <location>
        <begin position="9"/>
        <end position="180"/>
    </location>
</feature>
<protein>
    <submittedName>
        <fullName evidence="4">Phospholipase, patatin family</fullName>
    </submittedName>
</protein>
<dbReference type="Proteomes" id="UP000004384">
    <property type="component" value="Unassembled WGS sequence"/>
</dbReference>
<dbReference type="InterPro" id="IPR037483">
    <property type="entry name" value="YjjU-like"/>
</dbReference>
<dbReference type="InterPro" id="IPR002641">
    <property type="entry name" value="PNPLA_dom"/>
</dbReference>
<name>C6RB42_9CORY</name>
<feature type="active site" description="Nucleophile" evidence="2">
    <location>
        <position position="42"/>
    </location>
</feature>
<dbReference type="Pfam" id="PF19890">
    <property type="entry name" value="DUF6363"/>
    <property type="match status" value="1"/>
</dbReference>
<evidence type="ECO:0000256" key="1">
    <source>
        <dbReference type="ARBA" id="ARBA00023098"/>
    </source>
</evidence>
<keyword evidence="2" id="KW-0442">Lipid degradation</keyword>